<proteinExistence type="predicted"/>
<protein>
    <submittedName>
        <fullName evidence="2">Uncharacterized protein</fullName>
    </submittedName>
</protein>
<feature type="compositionally biased region" description="Polar residues" evidence="1">
    <location>
        <begin position="220"/>
        <end position="234"/>
    </location>
</feature>
<gene>
    <name evidence="2" type="ORF">EXIGLDRAFT_784010</name>
</gene>
<evidence type="ECO:0000256" key="1">
    <source>
        <dbReference type="SAM" id="MobiDB-lite"/>
    </source>
</evidence>
<reference evidence="2 3" key="1">
    <citation type="journal article" date="2016" name="Mol. Biol. Evol.">
        <title>Comparative Genomics of Early-Diverging Mushroom-Forming Fungi Provides Insights into the Origins of Lignocellulose Decay Capabilities.</title>
        <authorList>
            <person name="Nagy L.G."/>
            <person name="Riley R."/>
            <person name="Tritt A."/>
            <person name="Adam C."/>
            <person name="Daum C."/>
            <person name="Floudas D."/>
            <person name="Sun H."/>
            <person name="Yadav J.S."/>
            <person name="Pangilinan J."/>
            <person name="Larsson K.H."/>
            <person name="Matsuura K."/>
            <person name="Barry K."/>
            <person name="Labutti K."/>
            <person name="Kuo R."/>
            <person name="Ohm R.A."/>
            <person name="Bhattacharya S.S."/>
            <person name="Shirouzu T."/>
            <person name="Yoshinaga Y."/>
            <person name="Martin F.M."/>
            <person name="Grigoriev I.V."/>
            <person name="Hibbett D.S."/>
        </authorList>
    </citation>
    <scope>NUCLEOTIDE SEQUENCE [LARGE SCALE GENOMIC DNA]</scope>
    <source>
        <strain evidence="2 3">HHB12029</strain>
    </source>
</reference>
<feature type="region of interest" description="Disordered" evidence="1">
    <location>
        <begin position="36"/>
        <end position="71"/>
    </location>
</feature>
<keyword evidence="3" id="KW-1185">Reference proteome</keyword>
<feature type="region of interest" description="Disordered" evidence="1">
    <location>
        <begin position="137"/>
        <end position="241"/>
    </location>
</feature>
<sequence length="586" mass="63546">MAAPQTVIELGPDTVVVITAPSGATTRLYKNAATQTSVDAPTHTPAPQLDSTALSQPLQPEETVPSGLPSRCSSLSAVDSLASGRGTASSSVHAVQPRSHLSNGAPLLPESDPRPPVHPPAFDPILLPPLATISGALPRPNSTYSDPASIPKLSGEGAPTPTAESSIQQDSAQLNHAMPRSKLNASPFARSSASQSSLETIPMPLSAAPPAKASKRSYSFAASRQTQSRSSPDQTAAPLKRVKVEVDGTVERRPAPFPMDVEASLRRKEDLRRSAPLLAATEAAIAAPKARLCNVGDIVFLSLDGRLYPYELCEPIANTEDWRLRPCNKIVTEGDLPAKVMDDAEVFFKQNRKLSSKLHQAASILWPSGEVFLEPQGDDRPVSLENDELYTRLLSYQGFVMKHITDTPPRSPFGDMVSDWFKLVRESPRSTDESRTFEFAAKVMTSRSNSDISLSALLSRTPRKVRARCAQGVRRTLLSPRHDAVIEEVNGHLTRQLREVFGALGPATQSGPARVILSFVLLAIQLELKIDDCVQLFHTGRIRRLPRYEALWSAYKTMFGTLENDGHLLALRVSDPTVVSSLYIAD</sequence>
<feature type="compositionally biased region" description="Polar residues" evidence="1">
    <location>
        <begin position="162"/>
        <end position="174"/>
    </location>
</feature>
<feature type="compositionally biased region" description="Low complexity" evidence="1">
    <location>
        <begin position="185"/>
        <end position="219"/>
    </location>
</feature>
<dbReference type="EMBL" id="KV426962">
    <property type="protein sequence ID" value="KZV78315.1"/>
    <property type="molecule type" value="Genomic_DNA"/>
</dbReference>
<feature type="region of interest" description="Disordered" evidence="1">
    <location>
        <begin position="83"/>
        <end position="123"/>
    </location>
</feature>
<evidence type="ECO:0000313" key="3">
    <source>
        <dbReference type="Proteomes" id="UP000077266"/>
    </source>
</evidence>
<organism evidence="2 3">
    <name type="scientific">Exidia glandulosa HHB12029</name>
    <dbReference type="NCBI Taxonomy" id="1314781"/>
    <lineage>
        <taxon>Eukaryota</taxon>
        <taxon>Fungi</taxon>
        <taxon>Dikarya</taxon>
        <taxon>Basidiomycota</taxon>
        <taxon>Agaricomycotina</taxon>
        <taxon>Agaricomycetes</taxon>
        <taxon>Auriculariales</taxon>
        <taxon>Exidiaceae</taxon>
        <taxon>Exidia</taxon>
    </lineage>
</organism>
<dbReference type="Proteomes" id="UP000077266">
    <property type="component" value="Unassembled WGS sequence"/>
</dbReference>
<name>A0A166MRB4_EXIGL</name>
<dbReference type="AlphaFoldDB" id="A0A166MRB4"/>
<dbReference type="InParanoid" id="A0A166MRB4"/>
<feature type="compositionally biased region" description="Polar residues" evidence="1">
    <location>
        <begin position="49"/>
        <end position="58"/>
    </location>
</feature>
<evidence type="ECO:0000313" key="2">
    <source>
        <dbReference type="EMBL" id="KZV78315.1"/>
    </source>
</evidence>
<accession>A0A166MRB4</accession>